<name>A0A4Z0GKM7_9BACL</name>
<dbReference type="GO" id="GO:0010181">
    <property type="term" value="F:FMN binding"/>
    <property type="evidence" value="ECO:0007669"/>
    <property type="project" value="InterPro"/>
</dbReference>
<reference evidence="2 3" key="1">
    <citation type="journal article" date="2015" name="Int. J. Syst. Evol. Microbiol.">
        <title>Sporolactobacillus shoreae sp. nov. and Sporolactobacillus spathodeae sp. nov., two spore-forming lactic acid bacteria isolated from tree barks in Thailand.</title>
        <authorList>
            <person name="Thamacharoensuk T."/>
            <person name="Kitahara M."/>
            <person name="Ohkuma M."/>
            <person name="Thongchul N."/>
            <person name="Tanasupawat S."/>
        </authorList>
    </citation>
    <scope>NUCLEOTIDE SEQUENCE [LARGE SCALE GENOMIC DNA]</scope>
    <source>
        <strain evidence="2 3">BK92</strain>
    </source>
</reference>
<protein>
    <recommendedName>
        <fullName evidence="1">Flavin reductase like domain-containing protein</fullName>
    </recommendedName>
</protein>
<organism evidence="2 3">
    <name type="scientific">Sporolactobacillus shoreae</name>
    <dbReference type="NCBI Taxonomy" id="1465501"/>
    <lineage>
        <taxon>Bacteria</taxon>
        <taxon>Bacillati</taxon>
        <taxon>Bacillota</taxon>
        <taxon>Bacilli</taxon>
        <taxon>Bacillales</taxon>
        <taxon>Sporolactobacillaceae</taxon>
        <taxon>Sporolactobacillus</taxon>
    </lineage>
</organism>
<evidence type="ECO:0000313" key="2">
    <source>
        <dbReference type="EMBL" id="TGA96268.1"/>
    </source>
</evidence>
<evidence type="ECO:0000259" key="1">
    <source>
        <dbReference type="Pfam" id="PF01613"/>
    </source>
</evidence>
<sequence length="104" mass="11519">MTMWGIFQLTITIGAICTNGSVLDVPILEKSPWVYECSLVKTVPQDHCCIYISEIKNIQVDNVIEDTTYGKIDLNAIDPLIYAPGNYYKLGTKIGSVGYSKVVN</sequence>
<dbReference type="OrthoDB" id="9806228at2"/>
<dbReference type="Proteomes" id="UP000298347">
    <property type="component" value="Unassembled WGS sequence"/>
</dbReference>
<dbReference type="InterPro" id="IPR012349">
    <property type="entry name" value="Split_barrel_FMN-bd"/>
</dbReference>
<accession>A0A4Z0GKM7</accession>
<comment type="caution">
    <text evidence="2">The sequence shown here is derived from an EMBL/GenBank/DDBJ whole genome shotgun (WGS) entry which is preliminary data.</text>
</comment>
<dbReference type="Pfam" id="PF01613">
    <property type="entry name" value="Flavin_Reduct"/>
    <property type="match status" value="1"/>
</dbReference>
<gene>
    <name evidence="2" type="ORF">E4665_15950</name>
</gene>
<evidence type="ECO:0000313" key="3">
    <source>
        <dbReference type="Proteomes" id="UP000298347"/>
    </source>
</evidence>
<dbReference type="GO" id="GO:0016646">
    <property type="term" value="F:oxidoreductase activity, acting on the CH-NH group of donors, NAD or NADP as acceptor"/>
    <property type="evidence" value="ECO:0007669"/>
    <property type="project" value="UniProtKB-ARBA"/>
</dbReference>
<dbReference type="Gene3D" id="2.30.110.10">
    <property type="entry name" value="Electron Transport, Fmn-binding Protein, Chain A"/>
    <property type="match status" value="1"/>
</dbReference>
<dbReference type="AlphaFoldDB" id="A0A4Z0GKM7"/>
<dbReference type="InterPro" id="IPR002563">
    <property type="entry name" value="Flavin_Rdtase-like_dom"/>
</dbReference>
<dbReference type="EMBL" id="SRJD01000027">
    <property type="protein sequence ID" value="TGA96268.1"/>
    <property type="molecule type" value="Genomic_DNA"/>
</dbReference>
<proteinExistence type="predicted"/>
<feature type="domain" description="Flavin reductase like" evidence="1">
    <location>
        <begin position="17"/>
        <end position="90"/>
    </location>
</feature>
<dbReference type="SUPFAM" id="SSF50475">
    <property type="entry name" value="FMN-binding split barrel"/>
    <property type="match status" value="1"/>
</dbReference>
<keyword evidence="3" id="KW-1185">Reference proteome</keyword>